<reference evidence="3 4" key="1">
    <citation type="submission" date="2024-09" db="EMBL/GenBank/DDBJ databases">
        <authorList>
            <person name="Sun Q."/>
            <person name="Mori K."/>
        </authorList>
    </citation>
    <scope>NUCLEOTIDE SEQUENCE [LARGE SCALE GENOMIC DNA]</scope>
    <source>
        <strain evidence="3 4">JCM 13503</strain>
    </source>
</reference>
<accession>A0ABV6B0D1</accession>
<gene>
    <name evidence="3" type="ORF">ACFFLM_10285</name>
</gene>
<feature type="signal peptide" evidence="2">
    <location>
        <begin position="1"/>
        <end position="22"/>
    </location>
</feature>
<evidence type="ECO:0000256" key="2">
    <source>
        <dbReference type="SAM" id="SignalP"/>
    </source>
</evidence>
<dbReference type="RefSeq" id="WP_380009059.1">
    <property type="nucleotide sequence ID" value="NZ_JBHLYR010000031.1"/>
</dbReference>
<feature type="region of interest" description="Disordered" evidence="1">
    <location>
        <begin position="25"/>
        <end position="66"/>
    </location>
</feature>
<keyword evidence="2" id="KW-0732">Signal</keyword>
<comment type="caution">
    <text evidence="3">The sequence shown here is derived from an EMBL/GenBank/DDBJ whole genome shotgun (WGS) entry which is preliminary data.</text>
</comment>
<name>A0ABV6B0D1_9DEIO</name>
<organism evidence="3 4">
    <name type="scientific">Deinococcus oregonensis</name>
    <dbReference type="NCBI Taxonomy" id="1805970"/>
    <lineage>
        <taxon>Bacteria</taxon>
        <taxon>Thermotogati</taxon>
        <taxon>Deinococcota</taxon>
        <taxon>Deinococci</taxon>
        <taxon>Deinococcales</taxon>
        <taxon>Deinococcaceae</taxon>
        <taxon>Deinococcus</taxon>
    </lineage>
</organism>
<evidence type="ECO:0000313" key="4">
    <source>
        <dbReference type="Proteomes" id="UP001589733"/>
    </source>
</evidence>
<keyword evidence="4" id="KW-1185">Reference proteome</keyword>
<proteinExistence type="predicted"/>
<dbReference type="EMBL" id="JBHLYR010000031">
    <property type="protein sequence ID" value="MFB9992351.1"/>
    <property type="molecule type" value="Genomic_DNA"/>
</dbReference>
<sequence>MSEPTGRVVLMAALLLCGMVSAQTSKPHRPRASAPFSTPSQPAYRPDDQPEFPPTSGVSGADETRIAPGIWDTPPDLIGETQVGVFADGLLDRRFLFIAANESRIGEDYLVLRCVSRGQYELRLVLQQPLLAQNQGQQVAGAYRVDGAWTGSTRTLKLGVADPAVTDALRLSKAEATALFDVLLQDQLVKLTVSPLPSSGALLRQPLTRTFDGVGIAAGWNRIDRCQP</sequence>
<feature type="chain" id="PRO_5045729947" evidence="2">
    <location>
        <begin position="23"/>
        <end position="228"/>
    </location>
</feature>
<dbReference type="Proteomes" id="UP001589733">
    <property type="component" value="Unassembled WGS sequence"/>
</dbReference>
<evidence type="ECO:0000256" key="1">
    <source>
        <dbReference type="SAM" id="MobiDB-lite"/>
    </source>
</evidence>
<protein>
    <submittedName>
        <fullName evidence="3">Uncharacterized protein</fullName>
    </submittedName>
</protein>
<evidence type="ECO:0000313" key="3">
    <source>
        <dbReference type="EMBL" id="MFB9992351.1"/>
    </source>
</evidence>